<name>A0A3M6QAI8_9BURK</name>
<reference evidence="13 14" key="1">
    <citation type="submission" date="2018-10" db="EMBL/GenBank/DDBJ databases">
        <title>Comamonadaceae CDC group NO-1 genome sequencing and assembly.</title>
        <authorList>
            <person name="Bernier A.-M."/>
            <person name="Bernard K."/>
        </authorList>
    </citation>
    <scope>NUCLEOTIDE SEQUENCE [LARGE SCALE GENOMIC DNA]</scope>
    <source>
        <strain evidence="12 13">NML161473</strain>
        <strain evidence="11 14">NML970147</strain>
    </source>
</reference>
<evidence type="ECO:0000256" key="2">
    <source>
        <dbReference type="ARBA" id="ARBA00007599"/>
    </source>
</evidence>
<evidence type="ECO:0000313" key="11">
    <source>
        <dbReference type="EMBL" id="RMX00154.1"/>
    </source>
</evidence>
<dbReference type="GO" id="GO:0046872">
    <property type="term" value="F:metal ion binding"/>
    <property type="evidence" value="ECO:0007669"/>
    <property type="project" value="UniProtKB-KW"/>
</dbReference>
<keyword evidence="8" id="KW-0067">ATP-binding</keyword>
<dbReference type="Proteomes" id="UP000267035">
    <property type="component" value="Unassembled WGS sequence"/>
</dbReference>
<evidence type="ECO:0000256" key="5">
    <source>
        <dbReference type="ARBA" id="ARBA00022694"/>
    </source>
</evidence>
<dbReference type="RefSeq" id="WP_122237651.1">
    <property type="nucleotide sequence ID" value="NZ_RDQL01000005.1"/>
</dbReference>
<dbReference type="PANTHER" id="PTHR33540">
    <property type="entry name" value="TRNA THREONYLCARBAMOYLADENOSINE BIOSYNTHESIS PROTEIN TSAE"/>
    <property type="match status" value="1"/>
</dbReference>
<evidence type="ECO:0000256" key="4">
    <source>
        <dbReference type="ARBA" id="ARBA00022490"/>
    </source>
</evidence>
<dbReference type="Pfam" id="PF02367">
    <property type="entry name" value="TsaE"/>
    <property type="match status" value="1"/>
</dbReference>
<dbReference type="SUPFAM" id="SSF52540">
    <property type="entry name" value="P-loop containing nucleoside triphosphate hydrolases"/>
    <property type="match status" value="1"/>
</dbReference>
<sequence length="176" mass="19416">MPPSPAIHEHTLALPDELASADLARRFAQFPALLAQVRIDLYGTLGAGKTTWVRHLLRALGVQGRIKSPTYALLEPYALPDWPGEIFHFDLYRLESEEEWLASGLQETAQSSGLRLIEWPQKAGPALGQPDLALEWHIPAGNDGSDGDNGEARQVQLRTYTSIGRELLENVLKCAP</sequence>
<comment type="subcellular location">
    <subcellularLocation>
        <location evidence="1">Cytoplasm</location>
    </subcellularLocation>
</comment>
<dbReference type="InterPro" id="IPR003442">
    <property type="entry name" value="T6A_TsaE"/>
</dbReference>
<gene>
    <name evidence="11" type="primary">tsaE</name>
    <name evidence="12" type="ORF">EBQ25_05495</name>
    <name evidence="11" type="ORF">EBQ26_03595</name>
</gene>
<evidence type="ECO:0000313" key="13">
    <source>
        <dbReference type="Proteomes" id="UP000267035"/>
    </source>
</evidence>
<dbReference type="EMBL" id="RDQM01000003">
    <property type="protein sequence ID" value="RMX00154.1"/>
    <property type="molecule type" value="Genomic_DNA"/>
</dbReference>
<comment type="caution">
    <text evidence="11">The sequence shown here is derived from an EMBL/GenBank/DDBJ whole genome shotgun (WGS) entry which is preliminary data.</text>
</comment>
<accession>A0A3M6QAI8</accession>
<dbReference type="GO" id="GO:0016740">
    <property type="term" value="F:transferase activity"/>
    <property type="evidence" value="ECO:0007669"/>
    <property type="project" value="UniProtKB-KW"/>
</dbReference>
<evidence type="ECO:0000256" key="6">
    <source>
        <dbReference type="ARBA" id="ARBA00022723"/>
    </source>
</evidence>
<evidence type="ECO:0000256" key="3">
    <source>
        <dbReference type="ARBA" id="ARBA00019010"/>
    </source>
</evidence>
<evidence type="ECO:0000313" key="14">
    <source>
        <dbReference type="Proteomes" id="UP000267521"/>
    </source>
</evidence>
<comment type="similarity">
    <text evidence="2">Belongs to the TsaE family.</text>
</comment>
<dbReference type="EMBL" id="RDQL01000005">
    <property type="protein sequence ID" value="RMX00516.1"/>
    <property type="molecule type" value="Genomic_DNA"/>
</dbReference>
<dbReference type="Gene3D" id="3.40.50.300">
    <property type="entry name" value="P-loop containing nucleotide triphosphate hydrolases"/>
    <property type="match status" value="1"/>
</dbReference>
<keyword evidence="13" id="KW-1185">Reference proteome</keyword>
<dbReference type="PANTHER" id="PTHR33540:SF2">
    <property type="entry name" value="TRNA THREONYLCARBAMOYLADENOSINE BIOSYNTHESIS PROTEIN TSAE"/>
    <property type="match status" value="1"/>
</dbReference>
<keyword evidence="7" id="KW-0547">Nucleotide-binding</keyword>
<evidence type="ECO:0000256" key="1">
    <source>
        <dbReference type="ARBA" id="ARBA00004496"/>
    </source>
</evidence>
<keyword evidence="9" id="KW-0460">Magnesium</keyword>
<dbReference type="InterPro" id="IPR027417">
    <property type="entry name" value="P-loop_NTPase"/>
</dbReference>
<proteinExistence type="inferred from homology"/>
<keyword evidence="6" id="KW-0479">Metal-binding</keyword>
<evidence type="ECO:0000313" key="12">
    <source>
        <dbReference type="EMBL" id="RMX00516.1"/>
    </source>
</evidence>
<keyword evidence="4" id="KW-0963">Cytoplasm</keyword>
<evidence type="ECO:0000256" key="9">
    <source>
        <dbReference type="ARBA" id="ARBA00022842"/>
    </source>
</evidence>
<dbReference type="GO" id="GO:0005737">
    <property type="term" value="C:cytoplasm"/>
    <property type="evidence" value="ECO:0007669"/>
    <property type="project" value="UniProtKB-SubCell"/>
</dbReference>
<dbReference type="GO" id="GO:0002949">
    <property type="term" value="P:tRNA threonylcarbamoyladenosine modification"/>
    <property type="evidence" value="ECO:0007669"/>
    <property type="project" value="InterPro"/>
</dbReference>
<accession>A0A3M6QBJ2</accession>
<keyword evidence="11" id="KW-0808">Transferase</keyword>
<dbReference type="NCBIfam" id="TIGR00150">
    <property type="entry name" value="T6A_YjeE"/>
    <property type="match status" value="1"/>
</dbReference>
<organism evidence="11 14">
    <name type="scientific">Allofranklinella schreckenbergeri</name>
    <dbReference type="NCBI Taxonomy" id="1076744"/>
    <lineage>
        <taxon>Bacteria</taxon>
        <taxon>Pseudomonadati</taxon>
        <taxon>Pseudomonadota</taxon>
        <taxon>Betaproteobacteria</taxon>
        <taxon>Burkholderiales</taxon>
        <taxon>Comamonadaceae</taxon>
        <taxon>Allofranklinella</taxon>
    </lineage>
</organism>
<evidence type="ECO:0000256" key="10">
    <source>
        <dbReference type="ARBA" id="ARBA00032441"/>
    </source>
</evidence>
<protein>
    <recommendedName>
        <fullName evidence="3">tRNA threonylcarbamoyladenosine biosynthesis protein TsaE</fullName>
    </recommendedName>
    <alternativeName>
        <fullName evidence="10">t(6)A37 threonylcarbamoyladenosine biosynthesis protein TsaE</fullName>
    </alternativeName>
</protein>
<evidence type="ECO:0000256" key="8">
    <source>
        <dbReference type="ARBA" id="ARBA00022840"/>
    </source>
</evidence>
<keyword evidence="5" id="KW-0819">tRNA processing</keyword>
<evidence type="ECO:0000256" key="7">
    <source>
        <dbReference type="ARBA" id="ARBA00022741"/>
    </source>
</evidence>
<dbReference type="Proteomes" id="UP000267521">
    <property type="component" value="Unassembled WGS sequence"/>
</dbReference>
<dbReference type="GO" id="GO:0005524">
    <property type="term" value="F:ATP binding"/>
    <property type="evidence" value="ECO:0007669"/>
    <property type="project" value="UniProtKB-KW"/>
</dbReference>
<dbReference type="AlphaFoldDB" id="A0A3M6QAI8"/>